<dbReference type="InterPro" id="IPR051448">
    <property type="entry name" value="CdaR-like_regulators"/>
</dbReference>
<dbReference type="EMBL" id="BAABJP010000031">
    <property type="protein sequence ID" value="GAA5165568.1"/>
    <property type="molecule type" value="Genomic_DNA"/>
</dbReference>
<sequence>MAPPPWHLLLDVLLAERAELAAEISRRMQRRLSVYRDIPIEDFERHVAAAMECAVALARADVPRLSRRQTKVLEQVGEAQAVLGAPVDEMLLAWRIGVDVLVERGVAAAPGFGLGDDQRLAFVRVTMAAGDVGMITTARAHRRAELERDREAQDRRASLVRALLFGTGDPAELRARAKTYGLDPEGQYRAVRAQPAAGESWREVDRAIGLTDAARDGRGMSVLVDADLAGFQRDPPGDASPGRAGVGPGVPLDRLAESFRLASRALHTMRAFRLAGTRDLAQLGLHAAVVADADVGDALCRRYLAPLAESGSGPEIEATLREYLAAGAHVETAAERLHIHPNTLRYRLARFEVLAGAQLRDPLVQFELWWALRRAVMDQ</sequence>
<dbReference type="Proteomes" id="UP001428817">
    <property type="component" value="Unassembled WGS sequence"/>
</dbReference>
<dbReference type="Pfam" id="PF14361">
    <property type="entry name" value="RsbRD_N"/>
    <property type="match status" value="1"/>
</dbReference>
<gene>
    <name evidence="3" type="ORF">GCM10023321_55720</name>
</gene>
<feature type="domain" description="PucR C-terminal helix-turn-helix" evidence="1">
    <location>
        <begin position="318"/>
        <end position="373"/>
    </location>
</feature>
<evidence type="ECO:0000313" key="4">
    <source>
        <dbReference type="Proteomes" id="UP001428817"/>
    </source>
</evidence>
<evidence type="ECO:0000259" key="2">
    <source>
        <dbReference type="Pfam" id="PF14361"/>
    </source>
</evidence>
<dbReference type="InterPro" id="IPR025736">
    <property type="entry name" value="PucR_C-HTH_dom"/>
</dbReference>
<feature type="domain" description="RsbT co-antagonist protein RsbRD N-terminal" evidence="2">
    <location>
        <begin position="19"/>
        <end position="156"/>
    </location>
</feature>
<dbReference type="PANTHER" id="PTHR33744:SF7">
    <property type="entry name" value="PUCR FAMILY TRANSCRIPTIONAL REGULATOR"/>
    <property type="match status" value="1"/>
</dbReference>
<protein>
    <submittedName>
        <fullName evidence="3">Helix-turn-helix domain-containing protein</fullName>
    </submittedName>
</protein>
<evidence type="ECO:0000313" key="3">
    <source>
        <dbReference type="EMBL" id="GAA5165568.1"/>
    </source>
</evidence>
<dbReference type="Gene3D" id="1.10.10.2840">
    <property type="entry name" value="PucR C-terminal helix-turn-helix domain"/>
    <property type="match status" value="1"/>
</dbReference>
<dbReference type="Pfam" id="PF13556">
    <property type="entry name" value="HTH_30"/>
    <property type="match status" value="1"/>
</dbReference>
<reference evidence="4" key="1">
    <citation type="journal article" date="2019" name="Int. J. Syst. Evol. Microbiol.">
        <title>The Global Catalogue of Microorganisms (GCM) 10K type strain sequencing project: providing services to taxonomists for standard genome sequencing and annotation.</title>
        <authorList>
            <consortium name="The Broad Institute Genomics Platform"/>
            <consortium name="The Broad Institute Genome Sequencing Center for Infectious Disease"/>
            <person name="Wu L."/>
            <person name="Ma J."/>
        </authorList>
    </citation>
    <scope>NUCLEOTIDE SEQUENCE [LARGE SCALE GENOMIC DNA]</scope>
    <source>
        <strain evidence="4">JCM 18303</strain>
    </source>
</reference>
<organism evidence="3 4">
    <name type="scientific">Pseudonocardia eucalypti</name>
    <dbReference type="NCBI Taxonomy" id="648755"/>
    <lineage>
        <taxon>Bacteria</taxon>
        <taxon>Bacillati</taxon>
        <taxon>Actinomycetota</taxon>
        <taxon>Actinomycetes</taxon>
        <taxon>Pseudonocardiales</taxon>
        <taxon>Pseudonocardiaceae</taxon>
        <taxon>Pseudonocardia</taxon>
    </lineage>
</organism>
<dbReference type="PANTHER" id="PTHR33744">
    <property type="entry name" value="CARBOHYDRATE DIACID REGULATOR"/>
    <property type="match status" value="1"/>
</dbReference>
<keyword evidence="4" id="KW-1185">Reference proteome</keyword>
<comment type="caution">
    <text evidence="3">The sequence shown here is derived from an EMBL/GenBank/DDBJ whole genome shotgun (WGS) entry which is preliminary data.</text>
</comment>
<evidence type="ECO:0000259" key="1">
    <source>
        <dbReference type="Pfam" id="PF13556"/>
    </source>
</evidence>
<proteinExistence type="predicted"/>
<dbReference type="InterPro" id="IPR025751">
    <property type="entry name" value="RsbRD_N_dom"/>
</dbReference>
<accession>A0ABP9QPW5</accession>
<dbReference type="RefSeq" id="WP_221498735.1">
    <property type="nucleotide sequence ID" value="NZ_BAABJP010000031.1"/>
</dbReference>
<dbReference type="InterPro" id="IPR042070">
    <property type="entry name" value="PucR_C-HTH_sf"/>
</dbReference>
<name>A0ABP9QPW5_9PSEU</name>